<keyword evidence="8" id="KW-1185">Reference proteome</keyword>
<dbReference type="PANTHER" id="PTHR43182:SF1">
    <property type="entry name" value="COBALT-PRECORRIN-7 C(5)-METHYLTRANSFERASE"/>
    <property type="match status" value="1"/>
</dbReference>
<keyword evidence="2" id="KW-0169">Cobalamin biosynthesis</keyword>
<keyword evidence="4" id="KW-0808">Transferase</keyword>
<reference evidence="7 8" key="1">
    <citation type="submission" date="2024-04" db="EMBL/GenBank/DDBJ databases">
        <title>Human intestinal bacterial collection.</title>
        <authorList>
            <person name="Pauvert C."/>
            <person name="Hitch T.C.A."/>
            <person name="Clavel T."/>
        </authorList>
    </citation>
    <scope>NUCLEOTIDE SEQUENCE [LARGE SCALE GENOMIC DNA]</scope>
    <source>
        <strain evidence="7 8">CLA-SR-H026</strain>
    </source>
</reference>
<proteinExistence type="predicted"/>
<dbReference type="InterPro" id="IPR012818">
    <property type="entry name" value="CbiE"/>
</dbReference>
<dbReference type="InterPro" id="IPR050714">
    <property type="entry name" value="Cobalamin_biosynth_MTase"/>
</dbReference>
<dbReference type="Proteomes" id="UP001481872">
    <property type="component" value="Unassembled WGS sequence"/>
</dbReference>
<evidence type="ECO:0000256" key="2">
    <source>
        <dbReference type="ARBA" id="ARBA00022573"/>
    </source>
</evidence>
<dbReference type="NCBIfam" id="TIGR02467">
    <property type="entry name" value="CbiE"/>
    <property type="match status" value="1"/>
</dbReference>
<accession>A0ABV1J6G3</accession>
<evidence type="ECO:0000313" key="7">
    <source>
        <dbReference type="EMBL" id="MEQ3352852.1"/>
    </source>
</evidence>
<keyword evidence="3" id="KW-0489">Methyltransferase</keyword>
<comment type="caution">
    <text evidence="7">The sequence shown here is derived from an EMBL/GenBank/DDBJ whole genome shotgun (WGS) entry which is preliminary data.</text>
</comment>
<evidence type="ECO:0000256" key="5">
    <source>
        <dbReference type="ARBA" id="ARBA00022691"/>
    </source>
</evidence>
<dbReference type="CDD" id="cd11644">
    <property type="entry name" value="Precorrin-6Y-MT"/>
    <property type="match status" value="1"/>
</dbReference>
<dbReference type="InterPro" id="IPR035996">
    <property type="entry name" value="4pyrrol_Methylase_sf"/>
</dbReference>
<dbReference type="PANTHER" id="PTHR43182">
    <property type="entry name" value="COBALT-PRECORRIN-6B C(15)-METHYLTRANSFERASE (DECARBOXYLATING)"/>
    <property type="match status" value="1"/>
</dbReference>
<evidence type="ECO:0000259" key="6">
    <source>
        <dbReference type="Pfam" id="PF00590"/>
    </source>
</evidence>
<dbReference type="InterPro" id="IPR014777">
    <property type="entry name" value="4pyrrole_Mease_sub1"/>
</dbReference>
<keyword evidence="5" id="KW-0949">S-adenosyl-L-methionine</keyword>
<evidence type="ECO:0000256" key="3">
    <source>
        <dbReference type="ARBA" id="ARBA00022603"/>
    </source>
</evidence>
<dbReference type="InterPro" id="IPR014776">
    <property type="entry name" value="4pyrrole_Mease_sub2"/>
</dbReference>
<feature type="domain" description="Tetrapyrrole methylase" evidence="6">
    <location>
        <begin position="1"/>
        <end position="180"/>
    </location>
</feature>
<dbReference type="InterPro" id="IPR000878">
    <property type="entry name" value="4pyrrol_Mease"/>
</dbReference>
<dbReference type="EMBL" id="JBBNPS010000001">
    <property type="protein sequence ID" value="MEQ3352852.1"/>
    <property type="molecule type" value="Genomic_DNA"/>
</dbReference>
<comment type="pathway">
    <text evidence="1">Cofactor biosynthesis; adenosylcobalamin biosynthesis.</text>
</comment>
<dbReference type="Gene3D" id="3.30.950.10">
    <property type="entry name" value="Methyltransferase, Cobalt-precorrin-4 Transmethylase, Domain 2"/>
    <property type="match status" value="1"/>
</dbReference>
<dbReference type="SUPFAM" id="SSF53790">
    <property type="entry name" value="Tetrapyrrole methylase"/>
    <property type="match status" value="1"/>
</dbReference>
<evidence type="ECO:0000256" key="1">
    <source>
        <dbReference type="ARBA" id="ARBA00004953"/>
    </source>
</evidence>
<sequence length="199" mass="21422">MITIVGAGPGDLKKMTYEAVAAIQEADRVVAFSRLAEKLTPIRKDIVAIKRLSEVEENMDPALNVAVVVSGDPLFFGLAGTFRAKGIQVDKVIPGLSSVQCAAAALCLPWQTMRAFSFHGREPEIDLLLQEPLSCVLLDKHFTASDLSKALAAKGAKGVIHGASYLSYENEKIVTAPIGEEIFIDEDLALAVIELELDE</sequence>
<dbReference type="Gene3D" id="3.40.1010.10">
    <property type="entry name" value="Cobalt-precorrin-4 Transmethylase, Domain 1"/>
    <property type="match status" value="1"/>
</dbReference>
<dbReference type="RefSeq" id="WP_148471588.1">
    <property type="nucleotide sequence ID" value="NZ_JAOQJD010000001.1"/>
</dbReference>
<gene>
    <name evidence="7" type="primary">cbiE</name>
    <name evidence="7" type="ORF">AAA081_00835</name>
</gene>
<evidence type="ECO:0000256" key="4">
    <source>
        <dbReference type="ARBA" id="ARBA00022679"/>
    </source>
</evidence>
<organism evidence="7 8">
    <name type="scientific">Aedoeadaptatus acetigenes</name>
    <dbReference type="NCBI Taxonomy" id="2981723"/>
    <lineage>
        <taxon>Bacteria</taxon>
        <taxon>Bacillati</taxon>
        <taxon>Bacillota</taxon>
        <taxon>Tissierellia</taxon>
        <taxon>Tissierellales</taxon>
        <taxon>Peptoniphilaceae</taxon>
        <taxon>Aedoeadaptatus</taxon>
    </lineage>
</organism>
<dbReference type="Pfam" id="PF00590">
    <property type="entry name" value="TP_methylase"/>
    <property type="match status" value="1"/>
</dbReference>
<name>A0ABV1J6G3_9FIRM</name>
<evidence type="ECO:0000313" key="8">
    <source>
        <dbReference type="Proteomes" id="UP001481872"/>
    </source>
</evidence>
<protein>
    <submittedName>
        <fullName evidence="7">Precorrin-6y C5,15-methyltransferase (Decarboxylating) subunit CbiE</fullName>
    </submittedName>
</protein>